<evidence type="ECO:0000256" key="1">
    <source>
        <dbReference type="SAM" id="MobiDB-lite"/>
    </source>
</evidence>
<reference evidence="2" key="2">
    <citation type="submission" date="2012-06" db="EMBL/GenBank/DDBJ databases">
        <authorList>
            <person name="Yu Y."/>
            <person name="Currie J."/>
            <person name="Lomeli R."/>
            <person name="Angelova A."/>
            <person name="Collura K."/>
            <person name="Wissotski M."/>
            <person name="Campos D."/>
            <person name="Kudrna D."/>
            <person name="Golser W."/>
            <person name="Ashely E."/>
            <person name="Descour A."/>
            <person name="Fernandes J."/>
            <person name="Soderlund C."/>
            <person name="Walbot V."/>
        </authorList>
    </citation>
    <scope>NUCLEOTIDE SEQUENCE</scope>
    <source>
        <strain evidence="2">B73</strain>
    </source>
</reference>
<dbReference type="AlphaFoldDB" id="C4IZ98"/>
<organism evidence="2">
    <name type="scientific">Zea mays</name>
    <name type="common">Maize</name>
    <dbReference type="NCBI Taxonomy" id="4577"/>
    <lineage>
        <taxon>Eukaryota</taxon>
        <taxon>Viridiplantae</taxon>
        <taxon>Streptophyta</taxon>
        <taxon>Embryophyta</taxon>
        <taxon>Tracheophyta</taxon>
        <taxon>Spermatophyta</taxon>
        <taxon>Magnoliopsida</taxon>
        <taxon>Liliopsida</taxon>
        <taxon>Poales</taxon>
        <taxon>Poaceae</taxon>
        <taxon>PACMAD clade</taxon>
        <taxon>Panicoideae</taxon>
        <taxon>Andropogonodae</taxon>
        <taxon>Andropogoneae</taxon>
        <taxon>Tripsacinae</taxon>
        <taxon>Zea</taxon>
    </lineage>
</organism>
<evidence type="ECO:0000313" key="2">
    <source>
        <dbReference type="EMBL" id="ACR34248.1"/>
    </source>
</evidence>
<name>C4IZ98_MAIZE</name>
<accession>C4IZ98</accession>
<feature type="region of interest" description="Disordered" evidence="1">
    <location>
        <begin position="29"/>
        <end position="58"/>
    </location>
</feature>
<reference evidence="2" key="1">
    <citation type="journal article" date="2009" name="PLoS Genet.">
        <title>Sequencing, mapping, and analysis of 27,455 maize full-length cDNAs.</title>
        <authorList>
            <person name="Soderlund C."/>
            <person name="Descour A."/>
            <person name="Kudrna D."/>
            <person name="Bomhoff M."/>
            <person name="Boyd L."/>
            <person name="Currie J."/>
            <person name="Angelova A."/>
            <person name="Collura K."/>
            <person name="Wissotski M."/>
            <person name="Ashley E."/>
            <person name="Morrow D."/>
            <person name="Fernandes J."/>
            <person name="Walbot V."/>
            <person name="Yu Y."/>
        </authorList>
    </citation>
    <scope>NUCLEOTIDE SEQUENCE</scope>
    <source>
        <strain evidence="2">B73</strain>
    </source>
</reference>
<feature type="compositionally biased region" description="Basic and acidic residues" evidence="1">
    <location>
        <begin position="29"/>
        <end position="44"/>
    </location>
</feature>
<dbReference type="EMBL" id="BT083895">
    <property type="protein sequence ID" value="ACR34248.1"/>
    <property type="molecule type" value="mRNA"/>
</dbReference>
<proteinExistence type="evidence at transcript level"/>
<protein>
    <submittedName>
        <fullName evidence="2">Uncharacterized protein</fullName>
    </submittedName>
</protein>
<sequence>MAPRELLAPLTLKGRCNKILSASWDSQHRQKALKERERDCERERERRRRRRDQREQKGCSCGEVLGGGSWDLINKILVAIANPRREVVSKLLNFEAIE</sequence>